<dbReference type="EC" id="3.1.1.31" evidence="2"/>
<dbReference type="EMBL" id="HBIO01030572">
    <property type="protein sequence ID" value="CAE0478566.1"/>
    <property type="molecule type" value="Transcribed_RNA"/>
</dbReference>
<protein>
    <recommendedName>
        <fullName evidence="2">6-phosphogluconolactonase</fullName>
        <shortName evidence="2">6PGL</shortName>
        <ecNumber evidence="2">3.1.1.31</ecNumber>
    </recommendedName>
</protein>
<sequence length="301" mass="32661">MANSDLGEKMVGAGEAKLYIATSKNEIAASLYPLIQRNLEESFAKSSQSSFYIAFSGGSLPALLSGLPDFLADANVDPHWQNWHVILADERLVSSTDPDSNLGSLKTCLLDQIPIPENQIFGIDENFLSPDSDEDANKIAEEYQERVFGNVDLSSRKYLLDCVLLGFGPDGHTASLFPNHPLLNENDLLVAGIIDSPKPPPKRITLTMKVLNELSKNVIFVGAGGSKAPILQNIFDRVQLISEDSSDNSNNAKKCVAIMKKSQKYPCGMIRPQSGSLVYLTDADGAADLDLTQNCLPCSLL</sequence>
<dbReference type="InterPro" id="IPR005900">
    <property type="entry name" value="6-phosphogluconolactonase_DevB"/>
</dbReference>
<dbReference type="Pfam" id="PF01182">
    <property type="entry name" value="Glucosamine_iso"/>
    <property type="match status" value="1"/>
</dbReference>
<reference evidence="4" key="1">
    <citation type="submission" date="2021-01" db="EMBL/GenBank/DDBJ databases">
        <authorList>
            <person name="Corre E."/>
            <person name="Pelletier E."/>
            <person name="Niang G."/>
            <person name="Scheremetjew M."/>
            <person name="Finn R."/>
            <person name="Kale V."/>
            <person name="Holt S."/>
            <person name="Cochrane G."/>
            <person name="Meng A."/>
            <person name="Brown T."/>
            <person name="Cohen L."/>
        </authorList>
    </citation>
    <scope>NUCLEOTIDE SEQUENCE</scope>
    <source>
        <strain evidence="4">MM31A-1</strain>
    </source>
</reference>
<gene>
    <name evidence="4" type="ORF">CDEB00056_LOCUS23419</name>
</gene>
<dbReference type="AlphaFoldDB" id="A0A7S3QIV8"/>
<dbReference type="SUPFAM" id="SSF100950">
    <property type="entry name" value="NagB/RpiA/CoA transferase-like"/>
    <property type="match status" value="1"/>
</dbReference>
<dbReference type="InterPro" id="IPR037171">
    <property type="entry name" value="NagB/RpiA_transferase-like"/>
</dbReference>
<feature type="domain" description="Glucosamine/galactosamine-6-phosphate isomerase" evidence="3">
    <location>
        <begin position="23"/>
        <end position="236"/>
    </location>
</feature>
<evidence type="ECO:0000259" key="3">
    <source>
        <dbReference type="Pfam" id="PF01182"/>
    </source>
</evidence>
<dbReference type="Gene3D" id="3.40.50.1360">
    <property type="match status" value="1"/>
</dbReference>
<dbReference type="InterPro" id="IPR039104">
    <property type="entry name" value="6PGL"/>
</dbReference>
<accession>A0A7S3QIV8</accession>
<comment type="similarity">
    <text evidence="1 2">Belongs to the glucosamine/galactosamine-6-phosphate isomerase family. 6-phosphogluconolactonase subfamily.</text>
</comment>
<evidence type="ECO:0000313" key="4">
    <source>
        <dbReference type="EMBL" id="CAE0478566.1"/>
    </source>
</evidence>
<dbReference type="PANTHER" id="PTHR11054">
    <property type="entry name" value="6-PHOSPHOGLUCONOLACTONASE"/>
    <property type="match status" value="1"/>
</dbReference>
<keyword evidence="2" id="KW-0378">Hydrolase</keyword>
<name>A0A7S3QIV8_9STRA</name>
<comment type="function">
    <text evidence="2">Hydrolysis of 6-phosphogluconolactone to 6-phosphogluconate.</text>
</comment>
<organism evidence="4">
    <name type="scientific">Chaetoceros debilis</name>
    <dbReference type="NCBI Taxonomy" id="122233"/>
    <lineage>
        <taxon>Eukaryota</taxon>
        <taxon>Sar</taxon>
        <taxon>Stramenopiles</taxon>
        <taxon>Ochrophyta</taxon>
        <taxon>Bacillariophyta</taxon>
        <taxon>Coscinodiscophyceae</taxon>
        <taxon>Chaetocerotophycidae</taxon>
        <taxon>Chaetocerotales</taxon>
        <taxon>Chaetocerotaceae</taxon>
        <taxon>Chaetoceros</taxon>
    </lineage>
</organism>
<dbReference type="GO" id="GO:0006098">
    <property type="term" value="P:pentose-phosphate shunt"/>
    <property type="evidence" value="ECO:0007669"/>
    <property type="project" value="UniProtKB-UniPathway"/>
</dbReference>
<dbReference type="CDD" id="cd01400">
    <property type="entry name" value="6PGL"/>
    <property type="match status" value="1"/>
</dbReference>
<dbReference type="NCBIfam" id="TIGR01198">
    <property type="entry name" value="pgl"/>
    <property type="match status" value="1"/>
</dbReference>
<dbReference type="GO" id="GO:0017057">
    <property type="term" value="F:6-phosphogluconolactonase activity"/>
    <property type="evidence" value="ECO:0007669"/>
    <property type="project" value="UniProtKB-UniRule"/>
</dbReference>
<proteinExistence type="inferred from homology"/>
<dbReference type="PANTHER" id="PTHR11054:SF22">
    <property type="entry name" value="6-PHOSPHOGLUCONOLACTONASE 3, CHLOROPLASTIC"/>
    <property type="match status" value="1"/>
</dbReference>
<evidence type="ECO:0000256" key="2">
    <source>
        <dbReference type="RuleBase" id="RU365095"/>
    </source>
</evidence>
<comment type="pathway">
    <text evidence="2">Carbohydrate degradation; pentose phosphate pathway; D-ribulose 5-phosphate from D-glucose 6-phosphate (oxidative stage): step 2/3.</text>
</comment>
<dbReference type="InterPro" id="IPR006148">
    <property type="entry name" value="Glc/Gal-6P_isomerase"/>
</dbReference>
<comment type="catalytic activity">
    <reaction evidence="2">
        <text>6-phospho-D-glucono-1,5-lactone + H2O = 6-phospho-D-gluconate + H(+)</text>
        <dbReference type="Rhea" id="RHEA:12556"/>
        <dbReference type="ChEBI" id="CHEBI:15377"/>
        <dbReference type="ChEBI" id="CHEBI:15378"/>
        <dbReference type="ChEBI" id="CHEBI:57955"/>
        <dbReference type="ChEBI" id="CHEBI:58759"/>
        <dbReference type="EC" id="3.1.1.31"/>
    </reaction>
</comment>
<dbReference type="UniPathway" id="UPA00115">
    <property type="reaction ID" value="UER00409"/>
</dbReference>
<dbReference type="GO" id="GO:0005975">
    <property type="term" value="P:carbohydrate metabolic process"/>
    <property type="evidence" value="ECO:0007669"/>
    <property type="project" value="UniProtKB-UniRule"/>
</dbReference>
<evidence type="ECO:0000256" key="1">
    <source>
        <dbReference type="ARBA" id="ARBA00010662"/>
    </source>
</evidence>